<keyword evidence="2" id="KW-0808">Transferase</keyword>
<comment type="caution">
    <text evidence="11">The sequence shown here is derived from an EMBL/GenBank/DDBJ whole genome shotgun (WGS) entry which is preliminary data.</text>
</comment>
<name>A0ABP6PYQ4_9ACTN</name>
<evidence type="ECO:0000259" key="9">
    <source>
        <dbReference type="Pfam" id="PF00294"/>
    </source>
</evidence>
<dbReference type="Gene3D" id="3.40.1190.20">
    <property type="match status" value="1"/>
</dbReference>
<dbReference type="GO" id="GO:0016779">
    <property type="term" value="F:nucleotidyltransferase activity"/>
    <property type="evidence" value="ECO:0007669"/>
    <property type="project" value="UniProtKB-KW"/>
</dbReference>
<dbReference type="Gene3D" id="3.40.50.620">
    <property type="entry name" value="HUPs"/>
    <property type="match status" value="1"/>
</dbReference>
<keyword evidence="3 11" id="KW-0548">Nucleotidyltransferase</keyword>
<keyword evidence="6" id="KW-0511">Multifunctional enzyme</keyword>
<feature type="domain" description="Cytidyltransferase-like" evidence="10">
    <location>
        <begin position="329"/>
        <end position="423"/>
    </location>
</feature>
<dbReference type="RefSeq" id="WP_346139938.1">
    <property type="nucleotide sequence ID" value="NZ_BAAAUH010000054.1"/>
</dbReference>
<reference evidence="12" key="1">
    <citation type="journal article" date="2019" name="Int. J. Syst. Evol. Microbiol.">
        <title>The Global Catalogue of Microorganisms (GCM) 10K type strain sequencing project: providing services to taxonomists for standard genome sequencing and annotation.</title>
        <authorList>
            <consortium name="The Broad Institute Genomics Platform"/>
            <consortium name="The Broad Institute Genome Sequencing Center for Infectious Disease"/>
            <person name="Wu L."/>
            <person name="Ma J."/>
        </authorList>
    </citation>
    <scope>NUCLEOTIDE SEQUENCE [LARGE SCALE GENOMIC DNA]</scope>
    <source>
        <strain evidence="12">JCM 9095</strain>
    </source>
</reference>
<dbReference type="InterPro" id="IPR011611">
    <property type="entry name" value="PfkB_dom"/>
</dbReference>
<evidence type="ECO:0000256" key="8">
    <source>
        <dbReference type="ARBA" id="ARBA00047428"/>
    </source>
</evidence>
<evidence type="ECO:0000256" key="5">
    <source>
        <dbReference type="ARBA" id="ARBA00022840"/>
    </source>
</evidence>
<dbReference type="SUPFAM" id="SSF52374">
    <property type="entry name" value="Nucleotidylyl transferase"/>
    <property type="match status" value="1"/>
</dbReference>
<accession>A0ABP6PYQ4</accession>
<dbReference type="NCBIfam" id="TIGR02199">
    <property type="entry name" value="rfaE_dom_II"/>
    <property type="match status" value="1"/>
</dbReference>
<dbReference type="InterPro" id="IPR004821">
    <property type="entry name" value="Cyt_trans-like"/>
</dbReference>
<dbReference type="InterPro" id="IPR014729">
    <property type="entry name" value="Rossmann-like_a/b/a_fold"/>
</dbReference>
<dbReference type="NCBIfam" id="TIGR00125">
    <property type="entry name" value="cyt_tran_rel"/>
    <property type="match status" value="1"/>
</dbReference>
<keyword evidence="12" id="KW-1185">Reference proteome</keyword>
<dbReference type="EMBL" id="BAAAUH010000054">
    <property type="protein sequence ID" value="GAA3196729.1"/>
    <property type="molecule type" value="Genomic_DNA"/>
</dbReference>
<gene>
    <name evidence="11" type="primary">rfaE2_1</name>
    <name evidence="11" type="ORF">GCM10010451_53780</name>
</gene>
<dbReference type="InterPro" id="IPR029056">
    <property type="entry name" value="Ribokinase-like"/>
</dbReference>
<dbReference type="EC" id="2.7.7.70" evidence="1"/>
<dbReference type="Pfam" id="PF00294">
    <property type="entry name" value="PfkB"/>
    <property type="match status" value="1"/>
</dbReference>
<evidence type="ECO:0000313" key="11">
    <source>
        <dbReference type="EMBL" id="GAA3196729.1"/>
    </source>
</evidence>
<keyword evidence="4" id="KW-0547">Nucleotide-binding</keyword>
<dbReference type="SUPFAM" id="SSF53613">
    <property type="entry name" value="Ribokinase-like"/>
    <property type="match status" value="1"/>
</dbReference>
<evidence type="ECO:0000256" key="7">
    <source>
        <dbReference type="ARBA" id="ARBA00023277"/>
    </source>
</evidence>
<evidence type="ECO:0000259" key="10">
    <source>
        <dbReference type="Pfam" id="PF01467"/>
    </source>
</evidence>
<dbReference type="PANTHER" id="PTHR43793">
    <property type="entry name" value="FAD SYNTHASE"/>
    <property type="match status" value="1"/>
</dbReference>
<evidence type="ECO:0000256" key="4">
    <source>
        <dbReference type="ARBA" id="ARBA00022741"/>
    </source>
</evidence>
<evidence type="ECO:0000313" key="12">
    <source>
        <dbReference type="Proteomes" id="UP001501866"/>
    </source>
</evidence>
<keyword evidence="5" id="KW-0067">ATP-binding</keyword>
<keyword evidence="7" id="KW-0119">Carbohydrate metabolism</keyword>
<proteinExistence type="predicted"/>
<dbReference type="Proteomes" id="UP001501866">
    <property type="component" value="Unassembled WGS sequence"/>
</dbReference>
<feature type="domain" description="Carbohydrate kinase PfkB" evidence="9">
    <location>
        <begin position="7"/>
        <end position="293"/>
    </location>
</feature>
<evidence type="ECO:0000256" key="3">
    <source>
        <dbReference type="ARBA" id="ARBA00022695"/>
    </source>
</evidence>
<dbReference type="InterPro" id="IPR050385">
    <property type="entry name" value="Archaeal_FAD_synthase"/>
</dbReference>
<dbReference type="InterPro" id="IPR011914">
    <property type="entry name" value="RfaE_dom_II"/>
</dbReference>
<organism evidence="11 12">
    <name type="scientific">Streptomyces virens</name>
    <dbReference type="NCBI Taxonomy" id="285572"/>
    <lineage>
        <taxon>Bacteria</taxon>
        <taxon>Bacillati</taxon>
        <taxon>Actinomycetota</taxon>
        <taxon>Actinomycetes</taxon>
        <taxon>Kitasatosporales</taxon>
        <taxon>Streptomycetaceae</taxon>
        <taxon>Streptomyces</taxon>
    </lineage>
</organism>
<evidence type="ECO:0000256" key="1">
    <source>
        <dbReference type="ARBA" id="ARBA00012519"/>
    </source>
</evidence>
<evidence type="ECO:0000256" key="2">
    <source>
        <dbReference type="ARBA" id="ARBA00022679"/>
    </source>
</evidence>
<protein>
    <recommendedName>
        <fullName evidence="1">D-glycero-beta-D-manno-heptose 1-phosphate adenylyltransferase</fullName>
        <ecNumber evidence="1">2.7.7.70</ecNumber>
    </recommendedName>
</protein>
<evidence type="ECO:0000256" key="6">
    <source>
        <dbReference type="ARBA" id="ARBA00023268"/>
    </source>
</evidence>
<sequence length="468" mass="47688">MTGPKPLVVVGDVLLDEDIEGVATRLAPDAPAPVVDVTGDRRHPGGAGLADAVAACGGRDVVLVTALGDDPASEAVRRELSGRVRLLELPLHGTLPVKTRVLAGGRPVVRIDRGGGTPGEPDDAVREALTAAHAVLVADYGRHTAGAVRPHLEEAARRTPLVWDPHPKGDPPVPGTRIATPNAAEAVALCAGAPGSSLGAFAERGAELAERWRAAGVAVTLGERGVLLTRPGGGTPMLIPAPFRAEGDPCGAGDCFAATTVAALADGLLPEEALQRAVAEAAAFVAAGGASNPDLWHTPAVPGPARAPAADAFELAEAIRARGGTVVATGGCFDLVHAGHVGLLESARRIGDCLIVCLNSDASVTRRKGPGRPLNPAADRARVLAALGSVDAVVVFEEDTPEAVLDRLRPDVWVKGGDYSVQALPEAEVLRGWGGQAVVLPYLDGRSSTLLTRRAARAAAVALKSADG</sequence>
<dbReference type="PANTHER" id="PTHR43793:SF2">
    <property type="entry name" value="BIFUNCTIONAL PROTEIN HLDE"/>
    <property type="match status" value="1"/>
</dbReference>
<comment type="catalytic activity">
    <reaction evidence="8">
        <text>D-glycero-beta-D-manno-heptose 1-phosphate + ATP + H(+) = ADP-D-glycero-beta-D-manno-heptose + diphosphate</text>
        <dbReference type="Rhea" id="RHEA:27465"/>
        <dbReference type="ChEBI" id="CHEBI:15378"/>
        <dbReference type="ChEBI" id="CHEBI:30616"/>
        <dbReference type="ChEBI" id="CHEBI:33019"/>
        <dbReference type="ChEBI" id="CHEBI:59967"/>
        <dbReference type="ChEBI" id="CHEBI:61593"/>
        <dbReference type="EC" id="2.7.7.70"/>
    </reaction>
</comment>
<dbReference type="Pfam" id="PF01467">
    <property type="entry name" value="CTP_transf_like"/>
    <property type="match status" value="1"/>
</dbReference>